<evidence type="ECO:0000256" key="3">
    <source>
        <dbReference type="ARBA" id="ARBA00022679"/>
    </source>
</evidence>
<feature type="compositionally biased region" description="Polar residues" evidence="10">
    <location>
        <begin position="15"/>
        <end position="34"/>
    </location>
</feature>
<comment type="caution">
    <text evidence="12">The sequence shown here is derived from an EMBL/GenBank/DDBJ whole genome shotgun (WGS) entry which is preliminary data.</text>
</comment>
<dbReference type="Proteomes" id="UP000789706">
    <property type="component" value="Unassembled WGS sequence"/>
</dbReference>
<dbReference type="SMART" id="SM00220">
    <property type="entry name" value="S_TKc"/>
    <property type="match status" value="1"/>
</dbReference>
<dbReference type="GO" id="GO:0004674">
    <property type="term" value="F:protein serine/threonine kinase activity"/>
    <property type="evidence" value="ECO:0007669"/>
    <property type="project" value="UniProtKB-KW"/>
</dbReference>
<keyword evidence="2" id="KW-0723">Serine/threonine-protein kinase</keyword>
<keyword evidence="4" id="KW-0547">Nucleotide-binding</keyword>
<dbReference type="PROSITE" id="PS00108">
    <property type="entry name" value="PROTEIN_KINASE_ST"/>
    <property type="match status" value="1"/>
</dbReference>
<dbReference type="PANTHER" id="PTHR11042">
    <property type="entry name" value="EUKARYOTIC TRANSLATION INITIATION FACTOR 2-ALPHA KINASE EIF2-ALPHA KINASE -RELATED"/>
    <property type="match status" value="1"/>
</dbReference>
<evidence type="ECO:0000256" key="6">
    <source>
        <dbReference type="ARBA" id="ARBA00022840"/>
    </source>
</evidence>
<evidence type="ECO:0000256" key="7">
    <source>
        <dbReference type="ARBA" id="ARBA00037982"/>
    </source>
</evidence>
<evidence type="ECO:0000256" key="2">
    <source>
        <dbReference type="ARBA" id="ARBA00022527"/>
    </source>
</evidence>
<feature type="domain" description="Protein kinase" evidence="11">
    <location>
        <begin position="173"/>
        <end position="509"/>
    </location>
</feature>
<dbReference type="InterPro" id="IPR050339">
    <property type="entry name" value="CC_SR_Kinase"/>
</dbReference>
<evidence type="ECO:0000256" key="1">
    <source>
        <dbReference type="ARBA" id="ARBA00012513"/>
    </source>
</evidence>
<evidence type="ECO:0000256" key="10">
    <source>
        <dbReference type="SAM" id="MobiDB-lite"/>
    </source>
</evidence>
<evidence type="ECO:0000313" key="13">
    <source>
        <dbReference type="Proteomes" id="UP000789706"/>
    </source>
</evidence>
<dbReference type="EMBL" id="CAJVPK010000176">
    <property type="protein sequence ID" value="CAG8467270.1"/>
    <property type="molecule type" value="Genomic_DNA"/>
</dbReference>
<dbReference type="OrthoDB" id="1405469at2759"/>
<protein>
    <recommendedName>
        <fullName evidence="1">non-specific serine/threonine protein kinase</fullName>
        <ecNumber evidence="1">2.7.11.1</ecNumber>
    </recommendedName>
</protein>
<dbReference type="Gene3D" id="1.10.510.10">
    <property type="entry name" value="Transferase(Phosphotransferase) domain 1"/>
    <property type="match status" value="1"/>
</dbReference>
<dbReference type="InterPro" id="IPR000719">
    <property type="entry name" value="Prot_kinase_dom"/>
</dbReference>
<evidence type="ECO:0000256" key="4">
    <source>
        <dbReference type="ARBA" id="ARBA00022741"/>
    </source>
</evidence>
<dbReference type="GO" id="GO:0005524">
    <property type="term" value="F:ATP binding"/>
    <property type="evidence" value="ECO:0007669"/>
    <property type="project" value="UniProtKB-KW"/>
</dbReference>
<evidence type="ECO:0000256" key="5">
    <source>
        <dbReference type="ARBA" id="ARBA00022777"/>
    </source>
</evidence>
<organism evidence="12 13">
    <name type="scientific">Diversispora eburnea</name>
    <dbReference type="NCBI Taxonomy" id="1213867"/>
    <lineage>
        <taxon>Eukaryota</taxon>
        <taxon>Fungi</taxon>
        <taxon>Fungi incertae sedis</taxon>
        <taxon>Mucoromycota</taxon>
        <taxon>Glomeromycotina</taxon>
        <taxon>Glomeromycetes</taxon>
        <taxon>Diversisporales</taxon>
        <taxon>Diversisporaceae</taxon>
        <taxon>Diversispora</taxon>
    </lineage>
</organism>
<comment type="similarity">
    <text evidence="7">Belongs to the protein kinase superfamily. Ser/Thr protein kinase family. GCN2 subfamily.</text>
</comment>
<evidence type="ECO:0000259" key="11">
    <source>
        <dbReference type="PROSITE" id="PS50011"/>
    </source>
</evidence>
<dbReference type="AlphaFoldDB" id="A0A9N8Z5J6"/>
<feature type="region of interest" description="Disordered" evidence="10">
    <location>
        <begin position="580"/>
        <end position="603"/>
    </location>
</feature>
<feature type="compositionally biased region" description="Polar residues" evidence="10">
    <location>
        <begin position="517"/>
        <end position="535"/>
    </location>
</feature>
<name>A0A9N8Z5J6_9GLOM</name>
<dbReference type="Pfam" id="PF00069">
    <property type="entry name" value="Pkinase"/>
    <property type="match status" value="1"/>
</dbReference>
<dbReference type="FunFam" id="3.30.200.20:FF:000306">
    <property type="entry name" value="IKS protein kinase"/>
    <property type="match status" value="1"/>
</dbReference>
<dbReference type="PROSITE" id="PS50011">
    <property type="entry name" value="PROTEIN_KINASE_DOM"/>
    <property type="match status" value="1"/>
</dbReference>
<accession>A0A9N8Z5J6</accession>
<keyword evidence="5" id="KW-0418">Kinase</keyword>
<keyword evidence="3" id="KW-0808">Transferase</keyword>
<evidence type="ECO:0000313" key="12">
    <source>
        <dbReference type="EMBL" id="CAG8467270.1"/>
    </source>
</evidence>
<feature type="region of interest" description="Disordered" evidence="10">
    <location>
        <begin position="517"/>
        <end position="548"/>
    </location>
</feature>
<dbReference type="Gene3D" id="3.30.200.20">
    <property type="entry name" value="Phosphorylase Kinase, domain 1"/>
    <property type="match status" value="1"/>
</dbReference>
<sequence>MRSRRNTFTYGDICSTSQSTQEQVPPIIGTSSTGTDDHHELVPYSKDWTVILRNQEAGQLVLYNTSNHRVSVRRLPPSEVSETTQALSSPNACVLCRRPFDMSPLSSNRPSEPDFMVRNYFRLLENSENSGSSTSSYQPFSSFGDFIPTTVIPEDPSTLSQSSFNQGYYQRFFIEEKQLGKGFRGSVYLCKHVLDNVPLGEYAIKKVAVGDNHTWLVKMLREVHLLEKLRHPNIVDYKHAWLEYHKLTNFGPEVPCLFILMECANGGNLEEYIEFKSQEGFEEPSLTPIERKLRARRMRNMNHNIHEESSSFNLSGPSKHYLNLQEIYSLFLDICKGLAHLHQHGILHRDLKPSNLLLQYNDDNRVGIPRVLISDFGECEILDQLTDRDRTGATGTLEFMAPELLKVDERGLYHKDYSSKSDMWSLGMVLYYLCYSRLPYRQIDDVDLLRQEIINFENITFPNNEASSSINYPNHKIPLQLRKLITRLLSSNPKNRPSCKEILESIESIGDTRTTFTTGESVPVSQKTSNISSMTDDIPQAPIPSVSVNENRLEPPKLVRIPSNNSTVSTVSSVEEVASTSSHFPTHQKMMSSSTENSSSSKVDMNLRQRIITRNHKILNSNNDDDIEREIMFESNPPIITNVSMNGNSTAIVRVTPSSRMPHFLRIICSHVSESSLKIIKLAIVLLKA</sequence>
<feature type="compositionally biased region" description="Low complexity" evidence="10">
    <location>
        <begin position="592"/>
        <end position="601"/>
    </location>
</feature>
<dbReference type="GO" id="GO:0005634">
    <property type="term" value="C:nucleus"/>
    <property type="evidence" value="ECO:0007669"/>
    <property type="project" value="TreeGrafter"/>
</dbReference>
<dbReference type="InterPro" id="IPR008271">
    <property type="entry name" value="Ser/Thr_kinase_AS"/>
</dbReference>
<dbReference type="EC" id="2.7.11.1" evidence="1"/>
<proteinExistence type="inferred from homology"/>
<dbReference type="SUPFAM" id="SSF56112">
    <property type="entry name" value="Protein kinase-like (PK-like)"/>
    <property type="match status" value="1"/>
</dbReference>
<evidence type="ECO:0000256" key="9">
    <source>
        <dbReference type="ARBA" id="ARBA00048679"/>
    </source>
</evidence>
<dbReference type="PANTHER" id="PTHR11042:SF138">
    <property type="entry name" value="SERINE_THREONINE-PROTEIN KINASE IKS1-RELATED"/>
    <property type="match status" value="1"/>
</dbReference>
<keyword evidence="13" id="KW-1185">Reference proteome</keyword>
<comment type="catalytic activity">
    <reaction evidence="9">
        <text>L-seryl-[protein] + ATP = O-phospho-L-seryl-[protein] + ADP + H(+)</text>
        <dbReference type="Rhea" id="RHEA:17989"/>
        <dbReference type="Rhea" id="RHEA-COMP:9863"/>
        <dbReference type="Rhea" id="RHEA-COMP:11604"/>
        <dbReference type="ChEBI" id="CHEBI:15378"/>
        <dbReference type="ChEBI" id="CHEBI:29999"/>
        <dbReference type="ChEBI" id="CHEBI:30616"/>
        <dbReference type="ChEBI" id="CHEBI:83421"/>
        <dbReference type="ChEBI" id="CHEBI:456216"/>
        <dbReference type="EC" id="2.7.11.1"/>
    </reaction>
</comment>
<comment type="catalytic activity">
    <reaction evidence="8">
        <text>L-threonyl-[protein] + ATP = O-phospho-L-threonyl-[protein] + ADP + H(+)</text>
        <dbReference type="Rhea" id="RHEA:46608"/>
        <dbReference type="Rhea" id="RHEA-COMP:11060"/>
        <dbReference type="Rhea" id="RHEA-COMP:11605"/>
        <dbReference type="ChEBI" id="CHEBI:15378"/>
        <dbReference type="ChEBI" id="CHEBI:30013"/>
        <dbReference type="ChEBI" id="CHEBI:30616"/>
        <dbReference type="ChEBI" id="CHEBI:61977"/>
        <dbReference type="ChEBI" id="CHEBI:456216"/>
        <dbReference type="EC" id="2.7.11.1"/>
    </reaction>
</comment>
<dbReference type="GO" id="GO:0005737">
    <property type="term" value="C:cytoplasm"/>
    <property type="evidence" value="ECO:0007669"/>
    <property type="project" value="TreeGrafter"/>
</dbReference>
<keyword evidence="6" id="KW-0067">ATP-binding</keyword>
<evidence type="ECO:0000256" key="8">
    <source>
        <dbReference type="ARBA" id="ARBA00047899"/>
    </source>
</evidence>
<gene>
    <name evidence="12" type="ORF">DEBURN_LOCUS2980</name>
</gene>
<reference evidence="12" key="1">
    <citation type="submission" date="2021-06" db="EMBL/GenBank/DDBJ databases">
        <authorList>
            <person name="Kallberg Y."/>
            <person name="Tangrot J."/>
            <person name="Rosling A."/>
        </authorList>
    </citation>
    <scope>NUCLEOTIDE SEQUENCE</scope>
    <source>
        <strain evidence="12">AZ414A</strain>
    </source>
</reference>
<feature type="region of interest" description="Disordered" evidence="10">
    <location>
        <begin position="15"/>
        <end position="39"/>
    </location>
</feature>
<dbReference type="InterPro" id="IPR011009">
    <property type="entry name" value="Kinase-like_dom_sf"/>
</dbReference>